<dbReference type="PANTHER" id="PTHR18964">
    <property type="entry name" value="ROK (REPRESSOR, ORF, KINASE) FAMILY"/>
    <property type="match status" value="1"/>
</dbReference>
<evidence type="ECO:0000313" key="2">
    <source>
        <dbReference type="EMBL" id="TFB53611.1"/>
    </source>
</evidence>
<name>A0A4R8UFT4_9MICO</name>
<comment type="caution">
    <text evidence="2">The sequence shown here is derived from an EMBL/GenBank/DDBJ whole genome shotgun (WGS) entry which is preliminary data.</text>
</comment>
<reference evidence="2 3" key="1">
    <citation type="submission" date="2019-03" db="EMBL/GenBank/DDBJ databases">
        <title>Genomics of glacier-inhabiting Cryobacterium strains.</title>
        <authorList>
            <person name="Liu Q."/>
            <person name="Xin Y.-H."/>
        </authorList>
    </citation>
    <scope>NUCLEOTIDE SEQUENCE [LARGE SCALE GENOMIC DNA]</scope>
    <source>
        <strain evidence="2 3">Sr47</strain>
    </source>
</reference>
<dbReference type="InterPro" id="IPR036390">
    <property type="entry name" value="WH_DNA-bd_sf"/>
</dbReference>
<comment type="similarity">
    <text evidence="1">Belongs to the ROK (NagC/XylR) family.</text>
</comment>
<dbReference type="EMBL" id="SOEZ01000024">
    <property type="protein sequence ID" value="TFB53611.1"/>
    <property type="molecule type" value="Genomic_DNA"/>
</dbReference>
<sequence length="384" mass="40740">MAMIAKNERSPHEALILRLLRDEPPHSRTTLSDATGLSPTTITKIVGPLISRGLLTEREVGVRGVGRPALILVPVPDAVTVVGVQLGVGTIKVGLTDARASVRSAEARSFDPTAPVEDVIELIANTVSSVLEADDGAPCLGVGIGVPAPVDEAHRRIELSINLGWKQVPISDMLEARLHLPVVVDHNVRSMALAEARYGEHEVNSIAYVYVKTGLGFGVAVKGQPFYGSPGGESYLGHTRVVEQGELCSCGARGCLETMVSEPYILRRLAAIDPTFDPAGNVLAILHEWASRGEPAAVELEDNIIGHMSNAVATVVNLFTPGLLLLGGIFAISPAPMISAIREQTREQIFPLLRDALRVESADASLESAVSAGASVALEELLYR</sequence>
<dbReference type="PANTHER" id="PTHR18964:SF149">
    <property type="entry name" value="BIFUNCTIONAL UDP-N-ACETYLGLUCOSAMINE 2-EPIMERASE_N-ACETYLMANNOSAMINE KINASE"/>
    <property type="match status" value="1"/>
</dbReference>
<dbReference type="AlphaFoldDB" id="A0A4R8UFT4"/>
<organism evidence="2 3">
    <name type="scientific">Cryobacterium tagatosivorans</name>
    <dbReference type="NCBI Taxonomy" id="1259199"/>
    <lineage>
        <taxon>Bacteria</taxon>
        <taxon>Bacillati</taxon>
        <taxon>Actinomycetota</taxon>
        <taxon>Actinomycetes</taxon>
        <taxon>Micrococcales</taxon>
        <taxon>Microbacteriaceae</taxon>
        <taxon>Cryobacterium</taxon>
    </lineage>
</organism>
<dbReference type="Pfam" id="PF00480">
    <property type="entry name" value="ROK"/>
    <property type="match status" value="1"/>
</dbReference>
<dbReference type="Gene3D" id="1.10.10.10">
    <property type="entry name" value="Winged helix-like DNA-binding domain superfamily/Winged helix DNA-binding domain"/>
    <property type="match status" value="1"/>
</dbReference>
<dbReference type="InterPro" id="IPR036388">
    <property type="entry name" value="WH-like_DNA-bd_sf"/>
</dbReference>
<keyword evidence="3" id="KW-1185">Reference proteome</keyword>
<dbReference type="InterPro" id="IPR043129">
    <property type="entry name" value="ATPase_NBD"/>
</dbReference>
<protein>
    <submittedName>
        <fullName evidence="2">ROK family transcriptional regulator</fullName>
    </submittedName>
</protein>
<dbReference type="SUPFAM" id="SSF46785">
    <property type="entry name" value="Winged helix' DNA-binding domain"/>
    <property type="match status" value="1"/>
</dbReference>
<dbReference type="SUPFAM" id="SSF53067">
    <property type="entry name" value="Actin-like ATPase domain"/>
    <property type="match status" value="1"/>
</dbReference>
<evidence type="ECO:0000313" key="3">
    <source>
        <dbReference type="Proteomes" id="UP000297866"/>
    </source>
</evidence>
<dbReference type="InterPro" id="IPR000600">
    <property type="entry name" value="ROK"/>
</dbReference>
<dbReference type="Gene3D" id="3.30.420.40">
    <property type="match status" value="2"/>
</dbReference>
<gene>
    <name evidence="2" type="ORF">E3O23_04585</name>
</gene>
<proteinExistence type="inferred from homology"/>
<dbReference type="RefSeq" id="WP_134488610.1">
    <property type="nucleotide sequence ID" value="NZ_SOEZ01000024.1"/>
</dbReference>
<dbReference type="Proteomes" id="UP000297866">
    <property type="component" value="Unassembled WGS sequence"/>
</dbReference>
<accession>A0A4R8UFT4</accession>
<dbReference type="OrthoDB" id="4083144at2"/>
<evidence type="ECO:0000256" key="1">
    <source>
        <dbReference type="ARBA" id="ARBA00006479"/>
    </source>
</evidence>
<dbReference type="Pfam" id="PF13412">
    <property type="entry name" value="HTH_24"/>
    <property type="match status" value="1"/>
</dbReference>